<dbReference type="Proteomes" id="UP001057402">
    <property type="component" value="Chromosome 4"/>
</dbReference>
<proteinExistence type="predicted"/>
<name>A0ACB9RD82_9MYRT</name>
<reference evidence="2" key="1">
    <citation type="journal article" date="2023" name="Front. Plant Sci.">
        <title>Chromosomal-level genome assembly of Melastoma candidum provides insights into trichome evolution.</title>
        <authorList>
            <person name="Zhong Y."/>
            <person name="Wu W."/>
            <person name="Sun C."/>
            <person name="Zou P."/>
            <person name="Liu Y."/>
            <person name="Dai S."/>
            <person name="Zhou R."/>
        </authorList>
    </citation>
    <scope>NUCLEOTIDE SEQUENCE [LARGE SCALE GENOMIC DNA]</scope>
</reference>
<gene>
    <name evidence="1" type="ORF">MLD38_013428</name>
</gene>
<keyword evidence="2" id="KW-1185">Reference proteome</keyword>
<accession>A0ACB9RD82</accession>
<comment type="caution">
    <text evidence="1">The sequence shown here is derived from an EMBL/GenBank/DDBJ whole genome shotgun (WGS) entry which is preliminary data.</text>
</comment>
<organism evidence="1 2">
    <name type="scientific">Melastoma candidum</name>
    <dbReference type="NCBI Taxonomy" id="119954"/>
    <lineage>
        <taxon>Eukaryota</taxon>
        <taxon>Viridiplantae</taxon>
        <taxon>Streptophyta</taxon>
        <taxon>Embryophyta</taxon>
        <taxon>Tracheophyta</taxon>
        <taxon>Spermatophyta</taxon>
        <taxon>Magnoliopsida</taxon>
        <taxon>eudicotyledons</taxon>
        <taxon>Gunneridae</taxon>
        <taxon>Pentapetalae</taxon>
        <taxon>rosids</taxon>
        <taxon>malvids</taxon>
        <taxon>Myrtales</taxon>
        <taxon>Melastomataceae</taxon>
        <taxon>Melastomatoideae</taxon>
        <taxon>Melastomateae</taxon>
        <taxon>Melastoma</taxon>
    </lineage>
</organism>
<protein>
    <submittedName>
        <fullName evidence="1">Uncharacterized protein</fullName>
    </submittedName>
</protein>
<sequence length="89" mass="10091">MSAMSTRRRATTLFSTSPLLLLLLLLIIFSTATSSSTAARPQTSFPAQFQTREMEREEPGKEKEEWRRVLGEEAAAAHEDYIYTQNLNP</sequence>
<evidence type="ECO:0000313" key="1">
    <source>
        <dbReference type="EMBL" id="KAI4375574.1"/>
    </source>
</evidence>
<dbReference type="EMBL" id="CM042883">
    <property type="protein sequence ID" value="KAI4375574.1"/>
    <property type="molecule type" value="Genomic_DNA"/>
</dbReference>
<evidence type="ECO:0000313" key="2">
    <source>
        <dbReference type="Proteomes" id="UP001057402"/>
    </source>
</evidence>